<evidence type="ECO:0000313" key="1">
    <source>
        <dbReference type="EMBL" id="NJW51346.1"/>
    </source>
</evidence>
<sequence length="72" mass="8473">MDAHTLYRIMKPHLDGLAPSEKDSLTKLINTRTPGKVTCHHRKIHSLSKAKEYLKNFCRREMERERQDQSPV</sequence>
<keyword evidence="2" id="KW-1185">Reference proteome</keyword>
<gene>
    <name evidence="1" type="ORF">HC175_00265</name>
</gene>
<comment type="caution">
    <text evidence="1">The sequence shown here is derived from an EMBL/GenBank/DDBJ whole genome shotgun (WGS) entry which is preliminary data.</text>
</comment>
<organism evidence="1 2">
    <name type="scientific">Salinimicrobium oceani</name>
    <dbReference type="NCBI Taxonomy" id="2722702"/>
    <lineage>
        <taxon>Bacteria</taxon>
        <taxon>Pseudomonadati</taxon>
        <taxon>Bacteroidota</taxon>
        <taxon>Flavobacteriia</taxon>
        <taxon>Flavobacteriales</taxon>
        <taxon>Flavobacteriaceae</taxon>
        <taxon>Salinimicrobium</taxon>
    </lineage>
</organism>
<reference evidence="1 2" key="1">
    <citation type="submission" date="2020-03" db="EMBL/GenBank/DDBJ databases">
        <title>Salinimicrobium sp. nov, isolated from SCS.</title>
        <authorList>
            <person name="Cao W.R."/>
        </authorList>
    </citation>
    <scope>NUCLEOTIDE SEQUENCE [LARGE SCALE GENOMIC DNA]</scope>
    <source>
        <strain evidence="2">J15B91</strain>
    </source>
</reference>
<name>A0ABX1CXF2_9FLAO</name>
<protein>
    <submittedName>
        <fullName evidence="1">Uncharacterized protein</fullName>
    </submittedName>
</protein>
<evidence type="ECO:0000313" key="2">
    <source>
        <dbReference type="Proteomes" id="UP000703674"/>
    </source>
</evidence>
<dbReference type="RefSeq" id="WP_168136520.1">
    <property type="nucleotide sequence ID" value="NZ_JAAVJR010000001.1"/>
</dbReference>
<dbReference type="EMBL" id="JAAVJR010000001">
    <property type="protein sequence ID" value="NJW51346.1"/>
    <property type="molecule type" value="Genomic_DNA"/>
</dbReference>
<proteinExistence type="predicted"/>
<accession>A0ABX1CXF2</accession>
<dbReference type="Proteomes" id="UP000703674">
    <property type="component" value="Unassembled WGS sequence"/>
</dbReference>